<comment type="caution">
    <text evidence="1">The sequence shown here is derived from an EMBL/GenBank/DDBJ whole genome shotgun (WGS) entry which is preliminary data.</text>
</comment>
<sequence length="82" mass="9412">MQRGLWLKWDWASYFPPFPSHYVSSSPFVSYSASRHRFQTSLRAITSRLSLLPLFSQPLSVAVITQQIGDPIRSQHPPLRLA</sequence>
<evidence type="ECO:0000313" key="2">
    <source>
        <dbReference type="Proteomes" id="UP000250321"/>
    </source>
</evidence>
<dbReference type="AlphaFoldDB" id="A0A314XWX9"/>
<keyword evidence="2" id="KW-1185">Reference proteome</keyword>
<proteinExistence type="predicted"/>
<organism evidence="1 2">
    <name type="scientific">Prunus yedoensis var. nudiflora</name>
    <dbReference type="NCBI Taxonomy" id="2094558"/>
    <lineage>
        <taxon>Eukaryota</taxon>
        <taxon>Viridiplantae</taxon>
        <taxon>Streptophyta</taxon>
        <taxon>Embryophyta</taxon>
        <taxon>Tracheophyta</taxon>
        <taxon>Spermatophyta</taxon>
        <taxon>Magnoliopsida</taxon>
        <taxon>eudicotyledons</taxon>
        <taxon>Gunneridae</taxon>
        <taxon>Pentapetalae</taxon>
        <taxon>rosids</taxon>
        <taxon>fabids</taxon>
        <taxon>Rosales</taxon>
        <taxon>Rosaceae</taxon>
        <taxon>Amygdaloideae</taxon>
        <taxon>Amygdaleae</taxon>
        <taxon>Prunus</taxon>
    </lineage>
</organism>
<evidence type="ECO:0000313" key="1">
    <source>
        <dbReference type="EMBL" id="PQP97316.1"/>
    </source>
</evidence>
<name>A0A314XWX9_PRUYE</name>
<dbReference type="EMBL" id="PJQY01001981">
    <property type="protein sequence ID" value="PQP97316.1"/>
    <property type="molecule type" value="Genomic_DNA"/>
</dbReference>
<dbReference type="Proteomes" id="UP000250321">
    <property type="component" value="Unassembled WGS sequence"/>
</dbReference>
<protein>
    <submittedName>
        <fullName evidence="1">Uncharacterized protein</fullName>
    </submittedName>
</protein>
<reference evidence="1 2" key="1">
    <citation type="submission" date="2018-02" db="EMBL/GenBank/DDBJ databases">
        <title>Draft genome of wild Prunus yedoensis var. nudiflora.</title>
        <authorList>
            <person name="Baek S."/>
            <person name="Kim J.-H."/>
            <person name="Choi K."/>
            <person name="Kim G.-B."/>
            <person name="Cho A."/>
            <person name="Jang H."/>
            <person name="Shin C.-H."/>
            <person name="Yu H.-J."/>
            <person name="Mun J.-H."/>
        </authorList>
    </citation>
    <scope>NUCLEOTIDE SEQUENCE [LARGE SCALE GENOMIC DNA]</scope>
    <source>
        <strain evidence="2">cv. Jeju island</strain>
        <tissue evidence="1">Leaf</tissue>
    </source>
</reference>
<accession>A0A314XWX9</accession>
<gene>
    <name evidence="1" type="ORF">Pyn_09048</name>
</gene>